<gene>
    <name evidence="2" type="ORF">N0V89_000032</name>
</gene>
<sequence>MSDTSSSTNGTTEEYHEGHEKEKPDGYQLVRAHNYIRPWSHKDQASAEEKDIVLRIICKTIADLSKKDINAAGHNYWVCPLKPSSPLSEPCLENDGVKRYILTAEYNAGQITGYYSDSCNIEVRNEHGWVPLTQWLLEHEREKQLKGDMGIKAQQIWWKNTGKHFPLMALPAELRALIFQQTLGGNIYPSYFYTRIGIETDMDNMVDPGSSPHCPNPDILLASKQVYKEAREAVWEGTTKHFCFDSHFEEVLSYPSLWPTYNWLTSVQLSFPLDEYFTFFGIEIGPTLQFQPNGGPAEPVKSLHSLREIELYFAPLTRLKNNPWLEYRREYGSQSWFYNAPKYRDMSVHPCMKAVVDYVALGAFPYLRHIPRVNLIGAVKSSIKKKWRQIYDQAYANKNYGYEVVGFDYDEEVAKLSTRMAYE</sequence>
<feature type="compositionally biased region" description="Basic and acidic residues" evidence="1">
    <location>
        <begin position="13"/>
        <end position="25"/>
    </location>
</feature>
<organism evidence="2 3">
    <name type="scientific">Didymosphaeria variabile</name>
    <dbReference type="NCBI Taxonomy" id="1932322"/>
    <lineage>
        <taxon>Eukaryota</taxon>
        <taxon>Fungi</taxon>
        <taxon>Dikarya</taxon>
        <taxon>Ascomycota</taxon>
        <taxon>Pezizomycotina</taxon>
        <taxon>Dothideomycetes</taxon>
        <taxon>Pleosporomycetidae</taxon>
        <taxon>Pleosporales</taxon>
        <taxon>Massarineae</taxon>
        <taxon>Didymosphaeriaceae</taxon>
        <taxon>Didymosphaeria</taxon>
    </lineage>
</organism>
<dbReference type="PANTHER" id="PTHR38790:SF9">
    <property type="entry name" value="F-BOX DOMAIN-CONTAINING PROTEIN"/>
    <property type="match status" value="1"/>
</dbReference>
<evidence type="ECO:0000256" key="1">
    <source>
        <dbReference type="SAM" id="MobiDB-lite"/>
    </source>
</evidence>
<feature type="compositionally biased region" description="Polar residues" evidence="1">
    <location>
        <begin position="1"/>
        <end position="12"/>
    </location>
</feature>
<evidence type="ECO:0000313" key="2">
    <source>
        <dbReference type="EMBL" id="KAJ4359478.1"/>
    </source>
</evidence>
<evidence type="ECO:0000313" key="3">
    <source>
        <dbReference type="Proteomes" id="UP001140513"/>
    </source>
</evidence>
<comment type="caution">
    <text evidence="2">The sequence shown here is derived from an EMBL/GenBank/DDBJ whole genome shotgun (WGS) entry which is preliminary data.</text>
</comment>
<reference evidence="2" key="1">
    <citation type="submission" date="2022-10" db="EMBL/GenBank/DDBJ databases">
        <title>Tapping the CABI collections for fungal endophytes: first genome assemblies for Collariella, Neodidymelliopsis, Ascochyta clinopodiicola, Didymella pomorum, Didymosphaeria variabile, Neocosmospora piperis and Neocucurbitaria cava.</title>
        <authorList>
            <person name="Hill R."/>
        </authorList>
    </citation>
    <scope>NUCLEOTIDE SEQUENCE</scope>
    <source>
        <strain evidence="2">IMI 356815</strain>
    </source>
</reference>
<dbReference type="OrthoDB" id="5335493at2759"/>
<dbReference type="EMBL" id="JAPEUX010000001">
    <property type="protein sequence ID" value="KAJ4359478.1"/>
    <property type="molecule type" value="Genomic_DNA"/>
</dbReference>
<dbReference type="Proteomes" id="UP001140513">
    <property type="component" value="Unassembled WGS sequence"/>
</dbReference>
<dbReference type="GeneID" id="80903562"/>
<keyword evidence="3" id="KW-1185">Reference proteome</keyword>
<accession>A0A9W9CEK0</accession>
<dbReference type="RefSeq" id="XP_056075680.1">
    <property type="nucleotide sequence ID" value="XM_056208858.1"/>
</dbReference>
<proteinExistence type="predicted"/>
<dbReference type="AlphaFoldDB" id="A0A9W9CEK0"/>
<feature type="region of interest" description="Disordered" evidence="1">
    <location>
        <begin position="1"/>
        <end position="27"/>
    </location>
</feature>
<name>A0A9W9CEK0_9PLEO</name>
<dbReference type="PANTHER" id="PTHR38790">
    <property type="entry name" value="2EXR DOMAIN-CONTAINING PROTEIN-RELATED"/>
    <property type="match status" value="1"/>
</dbReference>
<protein>
    <submittedName>
        <fullName evidence="2">Uncharacterized protein</fullName>
    </submittedName>
</protein>